<accession>A0A177F6Z2</accession>
<feature type="compositionally biased region" description="Polar residues" evidence="9">
    <location>
        <begin position="223"/>
        <end position="239"/>
    </location>
</feature>
<feature type="domain" description="C2H2-type" evidence="10">
    <location>
        <begin position="708"/>
        <end position="737"/>
    </location>
</feature>
<dbReference type="InterPro" id="IPR051061">
    <property type="entry name" value="Zinc_finger_trans_reg"/>
</dbReference>
<dbReference type="PROSITE" id="PS00518">
    <property type="entry name" value="ZF_RING_1"/>
    <property type="match status" value="1"/>
</dbReference>
<keyword evidence="6" id="KW-0804">Transcription</keyword>
<protein>
    <recommendedName>
        <fullName evidence="10">C2H2-type domain-containing protein</fullName>
    </recommendedName>
</protein>
<name>A0A177F6Z2_9EURO</name>
<evidence type="ECO:0000256" key="3">
    <source>
        <dbReference type="ARBA" id="ARBA00022771"/>
    </source>
</evidence>
<dbReference type="InterPro" id="IPR013087">
    <property type="entry name" value="Znf_C2H2_type"/>
</dbReference>
<dbReference type="AlphaFoldDB" id="A0A177F6Z2"/>
<evidence type="ECO:0000256" key="6">
    <source>
        <dbReference type="ARBA" id="ARBA00023163"/>
    </source>
</evidence>
<keyword evidence="3 8" id="KW-0863">Zinc-finger</keyword>
<feature type="compositionally biased region" description="Low complexity" evidence="9">
    <location>
        <begin position="887"/>
        <end position="908"/>
    </location>
</feature>
<feature type="domain" description="C2H2-type" evidence="10">
    <location>
        <begin position="245"/>
        <end position="272"/>
    </location>
</feature>
<feature type="region of interest" description="Disordered" evidence="9">
    <location>
        <begin position="453"/>
        <end position="484"/>
    </location>
</feature>
<evidence type="ECO:0000256" key="5">
    <source>
        <dbReference type="ARBA" id="ARBA00023015"/>
    </source>
</evidence>
<evidence type="ECO:0000259" key="10">
    <source>
        <dbReference type="PROSITE" id="PS50157"/>
    </source>
</evidence>
<evidence type="ECO:0000256" key="4">
    <source>
        <dbReference type="ARBA" id="ARBA00022833"/>
    </source>
</evidence>
<gene>
    <name evidence="11" type="ORF">AYO21_06376</name>
</gene>
<feature type="compositionally biased region" description="Polar residues" evidence="9">
    <location>
        <begin position="920"/>
        <end position="942"/>
    </location>
</feature>
<evidence type="ECO:0000313" key="12">
    <source>
        <dbReference type="Proteomes" id="UP000077002"/>
    </source>
</evidence>
<feature type="domain" description="C2H2-type" evidence="10">
    <location>
        <begin position="736"/>
        <end position="766"/>
    </location>
</feature>
<feature type="region of interest" description="Disordered" evidence="9">
    <location>
        <begin position="169"/>
        <end position="250"/>
    </location>
</feature>
<evidence type="ECO:0000256" key="9">
    <source>
        <dbReference type="SAM" id="MobiDB-lite"/>
    </source>
</evidence>
<dbReference type="GeneID" id="34601535"/>
<dbReference type="GO" id="GO:0008270">
    <property type="term" value="F:zinc ion binding"/>
    <property type="evidence" value="ECO:0007669"/>
    <property type="project" value="UniProtKB-KW"/>
</dbReference>
<feature type="compositionally biased region" description="Acidic residues" evidence="9">
    <location>
        <begin position="197"/>
        <end position="210"/>
    </location>
</feature>
<feature type="compositionally biased region" description="Low complexity" evidence="9">
    <location>
        <begin position="382"/>
        <end position="397"/>
    </location>
</feature>
<dbReference type="OrthoDB" id="6077919at2759"/>
<evidence type="ECO:0000256" key="1">
    <source>
        <dbReference type="ARBA" id="ARBA00004123"/>
    </source>
</evidence>
<dbReference type="EMBL" id="LVKK01000044">
    <property type="protein sequence ID" value="OAG39360.1"/>
    <property type="molecule type" value="Genomic_DNA"/>
</dbReference>
<comment type="caution">
    <text evidence="11">The sequence shown here is derived from an EMBL/GenBank/DDBJ whole genome shotgun (WGS) entry which is preliminary data.</text>
</comment>
<feature type="region of interest" description="Disordered" evidence="9">
    <location>
        <begin position="860"/>
        <end position="960"/>
    </location>
</feature>
<dbReference type="PANTHER" id="PTHR46179:SF13">
    <property type="entry name" value="C2H2-TYPE DOMAIN-CONTAINING PROTEIN"/>
    <property type="match status" value="1"/>
</dbReference>
<dbReference type="SMART" id="SM00355">
    <property type="entry name" value="ZnF_C2H2"/>
    <property type="match status" value="6"/>
</dbReference>
<dbReference type="Gene3D" id="3.30.160.60">
    <property type="entry name" value="Classic Zinc Finger"/>
    <property type="match status" value="3"/>
</dbReference>
<keyword evidence="7" id="KW-0539">Nucleus</keyword>
<dbReference type="Proteomes" id="UP000077002">
    <property type="component" value="Unassembled WGS sequence"/>
</dbReference>
<comment type="subcellular location">
    <subcellularLocation>
        <location evidence="1">Nucleus</location>
    </subcellularLocation>
</comment>
<feature type="region of interest" description="Disordered" evidence="9">
    <location>
        <begin position="1"/>
        <end position="20"/>
    </location>
</feature>
<keyword evidence="5" id="KW-0805">Transcription regulation</keyword>
<organism evidence="11 12">
    <name type="scientific">Fonsecaea monophora</name>
    <dbReference type="NCBI Taxonomy" id="254056"/>
    <lineage>
        <taxon>Eukaryota</taxon>
        <taxon>Fungi</taxon>
        <taxon>Dikarya</taxon>
        <taxon>Ascomycota</taxon>
        <taxon>Pezizomycotina</taxon>
        <taxon>Eurotiomycetes</taxon>
        <taxon>Chaetothyriomycetidae</taxon>
        <taxon>Chaetothyriales</taxon>
        <taxon>Herpotrichiellaceae</taxon>
        <taxon>Fonsecaea</taxon>
    </lineage>
</organism>
<feature type="compositionally biased region" description="Polar residues" evidence="9">
    <location>
        <begin position="453"/>
        <end position="471"/>
    </location>
</feature>
<keyword evidence="4" id="KW-0862">Zinc</keyword>
<feature type="region of interest" description="Disordered" evidence="9">
    <location>
        <begin position="380"/>
        <end position="401"/>
    </location>
</feature>
<keyword evidence="12" id="KW-1185">Reference proteome</keyword>
<evidence type="ECO:0000256" key="8">
    <source>
        <dbReference type="PROSITE-ProRule" id="PRU00042"/>
    </source>
</evidence>
<feature type="compositionally biased region" description="Polar residues" evidence="9">
    <location>
        <begin position="170"/>
        <end position="179"/>
    </location>
</feature>
<dbReference type="RefSeq" id="XP_022511312.1">
    <property type="nucleotide sequence ID" value="XM_022656336.1"/>
</dbReference>
<evidence type="ECO:0000256" key="7">
    <source>
        <dbReference type="ARBA" id="ARBA00023242"/>
    </source>
</evidence>
<dbReference type="PANTHER" id="PTHR46179">
    <property type="entry name" value="ZINC FINGER PROTEIN"/>
    <property type="match status" value="1"/>
</dbReference>
<sequence>MADNHSRPRQSVVKPAWPTRSNAFVSIPDEGSASASALHSAYPTDPVLTGLQTPLTAMASPDDHIPRSFFSSSDVPFPDYSGSFEPYPFQHMQGDSQYSISSPGTSLPPRFVESSSAAVDGVTSHQPAAAPWNHLTATGGVLAFLSDTGSSNEPGLPPRHLETPLHDRTFSSASAQKSLGDSGYETRSRKSQHEVDSVMDEQTEMDDQDMDATSHLPPYAHSTRPTNASRAPNATQRPQQRPGELECSECGYTGKTRSDLKKHSARHKREHKCPFAECGRNAKGFATVNDLDRHLKAVHNINNRKTRSYKCCADGCNKTGKEWPRLDNFKQHLKKMHGAENVEYLLQEYVSALNCIFFALTLARSNKWYEQQSQHAHADETASLAPSIASPSSPLVSGHDRFSLSDNNNSYSNADLIFNPNRPETVQMSRQTSHNGQVNNQDLIRPLGLTHAMSQQHQGRHLSTATQNHSLRQPRAFPNPDINDMSPPTAYMPRAWSQADFSRYQDLEQLPPDFTNQRVNYHFFPRVPRKSIDAAAAALKTNFAYDYDQCWRFKRPNTIAVPDLDQDRMADFISPQELRHIPSDLKCSQEEDLGFVGSSTNPAITDSGLGSSPHQSYQVNISALENSSKSELQKAMEEEIHSFLERHRSKGGNELRSDEEILTQFRLSLHGSDALTSYAASSVGPQSRTTDAGLSGSMRSPATRPTQFRCHYEGCEKVMPRQSELNKHMKRHQKPYGCVYDGCTKTFGSKDDWKRHERNQHEQQECWHCHLCFRVFFHDSSHFVTHMQEAHSIPRPEELAPQRRVSRNHQGRFWCGFCKDIVIHPQTDTDAIAFRFGHIANHFMKENKSSKEWVELTGNGKTKGALSEERKQSQGITAEEDEDIADASQTPSCGSQSSASQQSGRSPTYQPSSKHAVDPHSTQQKTSSMGQTHGTTAVSRTSDTLDHSQTRNPTSGRRHHLPRKAFATVVTCCQCDASYAYGLSKFCMMSDCQHAFCDRCVYAHPKGAI</sequence>
<evidence type="ECO:0000256" key="2">
    <source>
        <dbReference type="ARBA" id="ARBA00022723"/>
    </source>
</evidence>
<dbReference type="InterPro" id="IPR017907">
    <property type="entry name" value="Znf_RING_CS"/>
</dbReference>
<reference evidence="11 12" key="1">
    <citation type="submission" date="2016-03" db="EMBL/GenBank/DDBJ databases">
        <title>Draft genome sequence of the Fonsecaea monophora CBS 269.37.</title>
        <authorList>
            <person name="Bombassaro A."/>
            <person name="Vinicius W.A."/>
            <person name="De Hoog S."/>
            <person name="Sun J."/>
            <person name="Souza E.M."/>
            <person name="Raittz R.T."/>
            <person name="Costa F."/>
            <person name="Leao A.C."/>
            <person name="Tadra-Sfeir M.Z."/>
            <person name="Baura V."/>
            <person name="Balsanelli E."/>
            <person name="Pedrosa F.O."/>
            <person name="Moreno L.F."/>
            <person name="Steffens M.B."/>
            <person name="Xi L."/>
            <person name="Bocca A.L."/>
            <person name="Felipe M.S."/>
            <person name="Teixeira M."/>
            <person name="Telles Filho F.Q."/>
            <person name="Azevedo C.M."/>
            <person name="Gomes R."/>
            <person name="Vicente V.A."/>
        </authorList>
    </citation>
    <scope>NUCLEOTIDE SEQUENCE [LARGE SCALE GENOMIC DNA]</scope>
    <source>
        <strain evidence="11 12">CBS 269.37</strain>
    </source>
</reference>
<dbReference type="GO" id="GO:0005634">
    <property type="term" value="C:nucleus"/>
    <property type="evidence" value="ECO:0007669"/>
    <property type="project" value="UniProtKB-SubCell"/>
</dbReference>
<evidence type="ECO:0000313" key="11">
    <source>
        <dbReference type="EMBL" id="OAG39360.1"/>
    </source>
</evidence>
<keyword evidence="2" id="KW-0479">Metal-binding</keyword>
<feature type="compositionally biased region" description="Basic and acidic residues" evidence="9">
    <location>
        <begin position="184"/>
        <end position="196"/>
    </location>
</feature>
<proteinExistence type="predicted"/>
<feature type="region of interest" description="Disordered" evidence="9">
    <location>
        <begin position="680"/>
        <end position="704"/>
    </location>
</feature>
<dbReference type="PROSITE" id="PS50157">
    <property type="entry name" value="ZINC_FINGER_C2H2_2"/>
    <property type="match status" value="3"/>
</dbReference>
<dbReference type="PROSITE" id="PS00028">
    <property type="entry name" value="ZINC_FINGER_C2H2_1"/>
    <property type="match status" value="2"/>
</dbReference>
<dbReference type="GO" id="GO:0006357">
    <property type="term" value="P:regulation of transcription by RNA polymerase II"/>
    <property type="evidence" value="ECO:0007669"/>
    <property type="project" value="TreeGrafter"/>
</dbReference>